<sequence length="115" mass="13327">MMKKKSYTVFILNLIILIIFAEIVYSIIKDQGIDNKIILTSIIFLGVKIFNDILMFLMYRKRLFSYIEDYFKEIFIIILVSIMAGGIAWITEIILNGNVKTTIFAVITSVYLKSN</sequence>
<keyword evidence="3" id="KW-1185">Reference proteome</keyword>
<keyword evidence="1" id="KW-1133">Transmembrane helix</keyword>
<evidence type="ECO:0000313" key="3">
    <source>
        <dbReference type="Proteomes" id="UP000243547"/>
    </source>
</evidence>
<feature type="transmembrane region" description="Helical" evidence="1">
    <location>
        <begin position="37"/>
        <end position="58"/>
    </location>
</feature>
<name>A0A1M6M3J7_9FIRM</name>
<accession>A0A1M6M3J7</accession>
<reference evidence="3" key="1">
    <citation type="submission" date="2016-11" db="EMBL/GenBank/DDBJ databases">
        <authorList>
            <person name="Varghese N."/>
            <person name="Submissions S."/>
        </authorList>
    </citation>
    <scope>NUCLEOTIDE SEQUENCE [LARGE SCALE GENOMIC DNA]</scope>
    <source>
        <strain evidence="3">DSM 14826</strain>
    </source>
</reference>
<dbReference type="STRING" id="1120989.SAMN02745227_00635"/>
<evidence type="ECO:0000256" key="1">
    <source>
        <dbReference type="SAM" id="Phobius"/>
    </source>
</evidence>
<dbReference type="AlphaFoldDB" id="A0A1M6M3J7"/>
<feature type="transmembrane region" description="Helical" evidence="1">
    <location>
        <begin position="7"/>
        <end position="25"/>
    </location>
</feature>
<keyword evidence="1" id="KW-0472">Membrane</keyword>
<evidence type="ECO:0000313" key="2">
    <source>
        <dbReference type="EMBL" id="SHJ77923.1"/>
    </source>
</evidence>
<proteinExistence type="predicted"/>
<gene>
    <name evidence="2" type="ORF">SAMN02745227_00635</name>
</gene>
<dbReference type="Proteomes" id="UP000243547">
    <property type="component" value="Unassembled WGS sequence"/>
</dbReference>
<organism evidence="2 3">
    <name type="scientific">Anaerobranca californiensis DSM 14826</name>
    <dbReference type="NCBI Taxonomy" id="1120989"/>
    <lineage>
        <taxon>Bacteria</taxon>
        <taxon>Bacillati</taxon>
        <taxon>Bacillota</taxon>
        <taxon>Clostridia</taxon>
        <taxon>Eubacteriales</taxon>
        <taxon>Proteinivoracaceae</taxon>
        <taxon>Anaerobranca</taxon>
    </lineage>
</organism>
<feature type="transmembrane region" description="Helical" evidence="1">
    <location>
        <begin position="70"/>
        <end position="90"/>
    </location>
</feature>
<protein>
    <submittedName>
        <fullName evidence="2">Uncharacterized protein</fullName>
    </submittedName>
</protein>
<dbReference type="EMBL" id="FRAI01000006">
    <property type="protein sequence ID" value="SHJ77923.1"/>
    <property type="molecule type" value="Genomic_DNA"/>
</dbReference>
<keyword evidence="1" id="KW-0812">Transmembrane</keyword>